<dbReference type="InterPro" id="IPR000387">
    <property type="entry name" value="Tyr_Pase_dom"/>
</dbReference>
<gene>
    <name evidence="9" type="ORF">EDB92DRAFT_1939829</name>
</gene>
<dbReference type="GO" id="GO:0004722">
    <property type="term" value="F:protein serine/threonine phosphatase activity"/>
    <property type="evidence" value="ECO:0007669"/>
    <property type="project" value="UniProtKB-EC"/>
</dbReference>
<evidence type="ECO:0000256" key="6">
    <source>
        <dbReference type="SAM" id="MobiDB-lite"/>
    </source>
</evidence>
<feature type="domain" description="Tyrosine-protein phosphatase" evidence="7">
    <location>
        <begin position="33"/>
        <end position="177"/>
    </location>
</feature>
<evidence type="ECO:0000313" key="10">
    <source>
        <dbReference type="Proteomes" id="UP001201163"/>
    </source>
</evidence>
<dbReference type="SUPFAM" id="SSF52799">
    <property type="entry name" value="(Phosphotyrosine protein) phosphatases II"/>
    <property type="match status" value="1"/>
</dbReference>
<dbReference type="PROSITE" id="PS50056">
    <property type="entry name" value="TYR_PHOSPHATASE_2"/>
    <property type="match status" value="1"/>
</dbReference>
<organism evidence="9 10">
    <name type="scientific">Lactarius akahatsu</name>
    <dbReference type="NCBI Taxonomy" id="416441"/>
    <lineage>
        <taxon>Eukaryota</taxon>
        <taxon>Fungi</taxon>
        <taxon>Dikarya</taxon>
        <taxon>Basidiomycota</taxon>
        <taxon>Agaricomycotina</taxon>
        <taxon>Agaricomycetes</taxon>
        <taxon>Russulales</taxon>
        <taxon>Russulaceae</taxon>
        <taxon>Lactarius</taxon>
    </lineage>
</organism>
<dbReference type="Proteomes" id="UP001201163">
    <property type="component" value="Unassembled WGS sequence"/>
</dbReference>
<feature type="domain" description="Tyrosine specific protein phosphatases" evidence="8">
    <location>
        <begin position="102"/>
        <end position="155"/>
    </location>
</feature>
<dbReference type="InterPro" id="IPR020422">
    <property type="entry name" value="TYR_PHOSPHATASE_DUAL_dom"/>
</dbReference>
<keyword evidence="10" id="KW-1185">Reference proteome</keyword>
<keyword evidence="2" id="KW-0378">Hydrolase</keyword>
<dbReference type="InterPro" id="IPR016130">
    <property type="entry name" value="Tyr_Pase_AS"/>
</dbReference>
<dbReference type="GO" id="GO:0004725">
    <property type="term" value="F:protein tyrosine phosphatase activity"/>
    <property type="evidence" value="ECO:0007669"/>
    <property type="project" value="TreeGrafter"/>
</dbReference>
<comment type="catalytic activity">
    <reaction evidence="5">
        <text>O-phospho-L-threonyl-[protein] + H2O = L-threonyl-[protein] + phosphate</text>
        <dbReference type="Rhea" id="RHEA:47004"/>
        <dbReference type="Rhea" id="RHEA-COMP:11060"/>
        <dbReference type="Rhea" id="RHEA-COMP:11605"/>
        <dbReference type="ChEBI" id="CHEBI:15377"/>
        <dbReference type="ChEBI" id="CHEBI:30013"/>
        <dbReference type="ChEBI" id="CHEBI:43474"/>
        <dbReference type="ChEBI" id="CHEBI:61977"/>
        <dbReference type="EC" id="3.1.3.16"/>
    </reaction>
</comment>
<comment type="caution">
    <text evidence="9">The sequence shown here is derived from an EMBL/GenBank/DDBJ whole genome shotgun (WGS) entry which is preliminary data.</text>
</comment>
<dbReference type="Gene3D" id="3.90.190.10">
    <property type="entry name" value="Protein tyrosine phosphatase superfamily"/>
    <property type="match status" value="1"/>
</dbReference>
<feature type="compositionally biased region" description="Basic and acidic residues" evidence="6">
    <location>
        <begin position="194"/>
        <end position="203"/>
    </location>
</feature>
<dbReference type="PROSITE" id="PS50054">
    <property type="entry name" value="TYR_PHOSPHATASE_DUAL"/>
    <property type="match status" value="1"/>
</dbReference>
<evidence type="ECO:0000256" key="2">
    <source>
        <dbReference type="ARBA" id="ARBA00022801"/>
    </source>
</evidence>
<comment type="similarity">
    <text evidence="1">Belongs to the protein-tyrosine phosphatase family. Non-receptor class dual specificity subfamily.</text>
</comment>
<keyword evidence="3" id="KW-0904">Protein phosphatase</keyword>
<evidence type="ECO:0000256" key="1">
    <source>
        <dbReference type="ARBA" id="ARBA00008601"/>
    </source>
</evidence>
<dbReference type="CDD" id="cd14498">
    <property type="entry name" value="DSP"/>
    <property type="match status" value="1"/>
</dbReference>
<protein>
    <submittedName>
        <fullName evidence="9">Protein-tyrosine phosphatase-like protein</fullName>
    </submittedName>
</protein>
<feature type="region of interest" description="Disordered" evidence="6">
    <location>
        <begin position="177"/>
        <end position="223"/>
    </location>
</feature>
<dbReference type="GO" id="GO:0007165">
    <property type="term" value="P:signal transduction"/>
    <property type="evidence" value="ECO:0007669"/>
    <property type="project" value="TreeGrafter"/>
</dbReference>
<sequence>MLSINTPTWQTSLLTAARERNGRQWPSFDRGRTASEVLPRVYLTDLFTARDETQLSTLGITHVISVIEHAPTFPQTHPLRTLHIPLSDSSDQDILAHLPTTTSFIRDALAESPDSRVMVHCLMGISRSATVVCAYLVATARVTPHEALMAVREKRGIVSPNIGFLSQLDRYADQLLGGQGRPRRAKTGKNVAETMRKLREAQRGPKLGSSSSTVSDVTSAPSG</sequence>
<evidence type="ECO:0000256" key="4">
    <source>
        <dbReference type="ARBA" id="ARBA00047761"/>
    </source>
</evidence>
<comment type="catalytic activity">
    <reaction evidence="4">
        <text>O-phospho-L-seryl-[protein] + H2O = L-seryl-[protein] + phosphate</text>
        <dbReference type="Rhea" id="RHEA:20629"/>
        <dbReference type="Rhea" id="RHEA-COMP:9863"/>
        <dbReference type="Rhea" id="RHEA-COMP:11604"/>
        <dbReference type="ChEBI" id="CHEBI:15377"/>
        <dbReference type="ChEBI" id="CHEBI:29999"/>
        <dbReference type="ChEBI" id="CHEBI:43474"/>
        <dbReference type="ChEBI" id="CHEBI:83421"/>
        <dbReference type="EC" id="3.1.3.16"/>
    </reaction>
</comment>
<evidence type="ECO:0000259" key="7">
    <source>
        <dbReference type="PROSITE" id="PS50054"/>
    </source>
</evidence>
<evidence type="ECO:0000259" key="8">
    <source>
        <dbReference type="PROSITE" id="PS50056"/>
    </source>
</evidence>
<dbReference type="PANTHER" id="PTHR45948">
    <property type="entry name" value="DUAL SPECIFICITY PROTEIN PHOSPHATASE DDB_G0269404-RELATED"/>
    <property type="match status" value="1"/>
</dbReference>
<dbReference type="SMART" id="SM00195">
    <property type="entry name" value="DSPc"/>
    <property type="match status" value="1"/>
</dbReference>
<evidence type="ECO:0000256" key="3">
    <source>
        <dbReference type="ARBA" id="ARBA00022912"/>
    </source>
</evidence>
<dbReference type="GO" id="GO:0005829">
    <property type="term" value="C:cytosol"/>
    <property type="evidence" value="ECO:0007669"/>
    <property type="project" value="TreeGrafter"/>
</dbReference>
<dbReference type="InterPro" id="IPR000340">
    <property type="entry name" value="Dual-sp_phosphatase_cat-dom"/>
</dbReference>
<dbReference type="AlphaFoldDB" id="A0AAD4LP79"/>
<accession>A0AAD4LP79</accession>
<evidence type="ECO:0000256" key="5">
    <source>
        <dbReference type="ARBA" id="ARBA00048336"/>
    </source>
</evidence>
<dbReference type="PROSITE" id="PS00383">
    <property type="entry name" value="TYR_PHOSPHATASE_1"/>
    <property type="match status" value="1"/>
</dbReference>
<dbReference type="InterPro" id="IPR029021">
    <property type="entry name" value="Prot-tyrosine_phosphatase-like"/>
</dbReference>
<dbReference type="Pfam" id="PF00782">
    <property type="entry name" value="DSPc"/>
    <property type="match status" value="1"/>
</dbReference>
<evidence type="ECO:0000313" key="9">
    <source>
        <dbReference type="EMBL" id="KAH9000084.1"/>
    </source>
</evidence>
<reference evidence="9" key="1">
    <citation type="submission" date="2022-01" db="EMBL/GenBank/DDBJ databases">
        <title>Comparative genomics reveals a dynamic genome evolution in the ectomycorrhizal milk-cap (Lactarius) mushrooms.</title>
        <authorList>
            <consortium name="DOE Joint Genome Institute"/>
            <person name="Lebreton A."/>
            <person name="Tang N."/>
            <person name="Kuo A."/>
            <person name="LaButti K."/>
            <person name="Drula E."/>
            <person name="Barry K."/>
            <person name="Clum A."/>
            <person name="Lipzen A."/>
            <person name="Mousain D."/>
            <person name="Ng V."/>
            <person name="Wang R."/>
            <person name="Wang X."/>
            <person name="Dai Y."/>
            <person name="Henrissat B."/>
            <person name="Grigoriev I.V."/>
            <person name="Guerin-Laguette A."/>
            <person name="Yu F."/>
            <person name="Martin F.M."/>
        </authorList>
    </citation>
    <scope>NUCLEOTIDE SEQUENCE</scope>
    <source>
        <strain evidence="9">QP</strain>
    </source>
</reference>
<feature type="compositionally biased region" description="Low complexity" evidence="6">
    <location>
        <begin position="209"/>
        <end position="223"/>
    </location>
</feature>
<proteinExistence type="inferred from homology"/>
<name>A0AAD4LP79_9AGAM</name>
<dbReference type="EMBL" id="JAKELL010000002">
    <property type="protein sequence ID" value="KAH9000084.1"/>
    <property type="molecule type" value="Genomic_DNA"/>
</dbReference>
<dbReference type="PANTHER" id="PTHR45948:SF2">
    <property type="entry name" value="DUAL SPECIFICITY PROTEIN PHOSPHATASE"/>
    <property type="match status" value="1"/>
</dbReference>